<evidence type="ECO:0000313" key="1">
    <source>
        <dbReference type="EMBL" id="SDK82123.1"/>
    </source>
</evidence>
<keyword evidence="2" id="KW-1185">Reference proteome</keyword>
<sequence length="126" mass="14738">MTTENKMRNIQASEELITKTFGVDHDKVLFNKFNITDKHLTFDLEWTETGNILQATITKDAVKPKFTLESQDDDFIKEQMTRLFGMKTELFVDEEDKVNDDVFGQDYDPARGYVDKQNDEQMTLED</sequence>
<proteinExistence type="predicted"/>
<dbReference type="Proteomes" id="UP000199008">
    <property type="component" value="Unassembled WGS sequence"/>
</dbReference>
<gene>
    <name evidence="1" type="ORF">SAMN05216216_11079</name>
</gene>
<accession>A0A1G9F1I0</accession>
<organism evidence="1 2">
    <name type="scientific">Lacicoccus qingdaonensis</name>
    <dbReference type="NCBI Taxonomy" id="576118"/>
    <lineage>
        <taxon>Bacteria</taxon>
        <taxon>Bacillati</taxon>
        <taxon>Bacillota</taxon>
        <taxon>Bacilli</taxon>
        <taxon>Bacillales</taxon>
        <taxon>Salinicoccaceae</taxon>
        <taxon>Lacicoccus</taxon>
    </lineage>
</organism>
<dbReference type="STRING" id="576118.SAMN05216216_11079"/>
<reference evidence="2" key="1">
    <citation type="submission" date="2016-10" db="EMBL/GenBank/DDBJ databases">
        <authorList>
            <person name="Varghese N."/>
            <person name="Submissions S."/>
        </authorList>
    </citation>
    <scope>NUCLEOTIDE SEQUENCE [LARGE SCALE GENOMIC DNA]</scope>
    <source>
        <strain evidence="2">CGMCC 1.8895</strain>
    </source>
</reference>
<dbReference type="AlphaFoldDB" id="A0A1G9F1I0"/>
<dbReference type="RefSeq" id="WP_092986116.1">
    <property type="nucleotide sequence ID" value="NZ_FNFY01000010.1"/>
</dbReference>
<dbReference type="EMBL" id="FNFY01000010">
    <property type="protein sequence ID" value="SDK82123.1"/>
    <property type="molecule type" value="Genomic_DNA"/>
</dbReference>
<evidence type="ECO:0000313" key="2">
    <source>
        <dbReference type="Proteomes" id="UP000199008"/>
    </source>
</evidence>
<protein>
    <submittedName>
        <fullName evidence="1">Uncharacterized protein</fullName>
    </submittedName>
</protein>
<name>A0A1G9F1I0_9BACL</name>